<dbReference type="InterPro" id="IPR029065">
    <property type="entry name" value="Enolase_C-like"/>
</dbReference>
<name>M0QJQ6_9ACTN</name>
<dbReference type="GO" id="GO:0000287">
    <property type="term" value="F:magnesium ion binding"/>
    <property type="evidence" value="ECO:0007669"/>
    <property type="project" value="TreeGrafter"/>
</dbReference>
<dbReference type="Pfam" id="PF13378">
    <property type="entry name" value="MR_MLE_C"/>
    <property type="match status" value="1"/>
</dbReference>
<dbReference type="InterPro" id="IPR046945">
    <property type="entry name" value="RHMD-like"/>
</dbReference>
<dbReference type="eggNOG" id="COG4948">
    <property type="taxonomic scope" value="Bacteria"/>
</dbReference>
<dbReference type="RefSeq" id="WP_007619086.1">
    <property type="nucleotide sequence ID" value="NZ_BANX01000008.1"/>
</dbReference>
<keyword evidence="6" id="KW-1185">Reference proteome</keyword>
<keyword evidence="3" id="KW-0460">Magnesium</keyword>
<dbReference type="PANTHER" id="PTHR13794">
    <property type="entry name" value="ENOLASE SUPERFAMILY, MANDELATE RACEMASE"/>
    <property type="match status" value="1"/>
</dbReference>
<dbReference type="Gene3D" id="3.20.20.120">
    <property type="entry name" value="Enolase-like C-terminal domain"/>
    <property type="match status" value="1"/>
</dbReference>
<dbReference type="AlphaFoldDB" id="M0QJQ6"/>
<dbReference type="SMART" id="SM00922">
    <property type="entry name" value="MR_MLE"/>
    <property type="match status" value="1"/>
</dbReference>
<dbReference type="EMBL" id="BANX01000008">
    <property type="protein sequence ID" value="GAC67672.1"/>
    <property type="molecule type" value="Genomic_DNA"/>
</dbReference>
<dbReference type="Proteomes" id="UP000011666">
    <property type="component" value="Unassembled WGS sequence"/>
</dbReference>
<dbReference type="InterPro" id="IPR029017">
    <property type="entry name" value="Enolase-like_N"/>
</dbReference>
<keyword evidence="2" id="KW-0479">Metal-binding</keyword>
<protein>
    <submittedName>
        <fullName evidence="5">Mandelate racemase/muconate lactonizing enzyme family protein</fullName>
    </submittedName>
</protein>
<dbReference type="SUPFAM" id="SSF54826">
    <property type="entry name" value="Enolase N-terminal domain-like"/>
    <property type="match status" value="1"/>
</dbReference>
<dbReference type="GO" id="GO:0016836">
    <property type="term" value="F:hydro-lyase activity"/>
    <property type="evidence" value="ECO:0007669"/>
    <property type="project" value="TreeGrafter"/>
</dbReference>
<accession>M0QJQ6</accession>
<organism evidence="5 6">
    <name type="scientific">Gordonia soli NBRC 108243</name>
    <dbReference type="NCBI Taxonomy" id="1223545"/>
    <lineage>
        <taxon>Bacteria</taxon>
        <taxon>Bacillati</taxon>
        <taxon>Actinomycetota</taxon>
        <taxon>Actinomycetes</taxon>
        <taxon>Mycobacteriales</taxon>
        <taxon>Gordoniaceae</taxon>
        <taxon>Gordonia</taxon>
    </lineage>
</organism>
<dbReference type="SFLD" id="SFLDS00001">
    <property type="entry name" value="Enolase"/>
    <property type="match status" value="1"/>
</dbReference>
<dbReference type="Pfam" id="PF02746">
    <property type="entry name" value="MR_MLE_N"/>
    <property type="match status" value="1"/>
</dbReference>
<dbReference type="InterPro" id="IPR013342">
    <property type="entry name" value="Mandelate_racemase_C"/>
</dbReference>
<sequence>MSLIDRIEVSTFDLPVENFAHNYDDDTYGGSFTYAPGVTSPRQVLMVQVFTEDGLEGNYAFWSVSAAVPQAVSAARVAVGHRWHEREAIFRAVRRAARPAHSYGLSFLDVALWDLAAKAQNVSLTQLLGGDRTEVSAYASCHNGDVLGNLSDQDAVADFFLSLQEKGFRGFKMHSWHKGDKWQEAANVANMREKLGERVELMLDPACVFDSLSDAIFVGKACEESGFRWYEDPIRPTGLGAFQHRKLREALNIPILQTEHVAGPEAKADFLLAGGTDLLRVDVHYDLGITGALKTIHFGESLGVTTEMHAPSPVHRHLIAAMQQTTLYEVANVSPAGLDPSPEIYTNYSDHVDSISATGTLAVPTGPGVGVEYDFEKLLPLRSFHEIVKAG</sequence>
<dbReference type="PANTHER" id="PTHR13794:SF58">
    <property type="entry name" value="MITOCHONDRIAL ENOLASE SUPERFAMILY MEMBER 1"/>
    <property type="match status" value="1"/>
</dbReference>
<dbReference type="InterPro" id="IPR013341">
    <property type="entry name" value="Mandelate_racemase_N_dom"/>
</dbReference>
<dbReference type="SUPFAM" id="SSF51604">
    <property type="entry name" value="Enolase C-terminal domain-like"/>
    <property type="match status" value="1"/>
</dbReference>
<reference evidence="5 6" key="1">
    <citation type="submission" date="2013-01" db="EMBL/GenBank/DDBJ databases">
        <title>Whole genome shotgun sequence of Gordonia soli NBRC 108243.</title>
        <authorList>
            <person name="Isaki-Nakamura S."/>
            <person name="Hosoyama A."/>
            <person name="Tsuchikane K."/>
            <person name="Ando Y."/>
            <person name="Baba S."/>
            <person name="Ohji S."/>
            <person name="Hamada M."/>
            <person name="Tamura T."/>
            <person name="Yamazoe A."/>
            <person name="Yamazaki S."/>
            <person name="Fujita N."/>
        </authorList>
    </citation>
    <scope>NUCLEOTIDE SEQUENCE [LARGE SCALE GENOMIC DNA]</scope>
    <source>
        <strain evidence="5 6">NBRC 108243</strain>
    </source>
</reference>
<evidence type="ECO:0000313" key="5">
    <source>
        <dbReference type="EMBL" id="GAC67672.1"/>
    </source>
</evidence>
<proteinExistence type="predicted"/>
<dbReference type="GO" id="GO:0016052">
    <property type="term" value="P:carbohydrate catabolic process"/>
    <property type="evidence" value="ECO:0007669"/>
    <property type="project" value="TreeGrafter"/>
</dbReference>
<dbReference type="OrthoDB" id="193563at2"/>
<dbReference type="Gene3D" id="3.30.390.10">
    <property type="entry name" value="Enolase-like, N-terminal domain"/>
    <property type="match status" value="1"/>
</dbReference>
<comment type="caution">
    <text evidence="5">The sequence shown here is derived from an EMBL/GenBank/DDBJ whole genome shotgun (WGS) entry which is preliminary data.</text>
</comment>
<dbReference type="InterPro" id="IPR036849">
    <property type="entry name" value="Enolase-like_C_sf"/>
</dbReference>
<gene>
    <name evidence="5" type="ORF">GS4_08_02570</name>
</gene>
<evidence type="ECO:0000313" key="6">
    <source>
        <dbReference type="Proteomes" id="UP000011666"/>
    </source>
</evidence>
<evidence type="ECO:0000256" key="3">
    <source>
        <dbReference type="ARBA" id="ARBA00022842"/>
    </source>
</evidence>
<feature type="domain" description="Mandelate racemase/muconate lactonizing enzyme C-terminal" evidence="4">
    <location>
        <begin position="153"/>
        <end position="254"/>
    </location>
</feature>
<comment type="cofactor">
    <cofactor evidence="1">
        <name>Mg(2+)</name>
        <dbReference type="ChEBI" id="CHEBI:18420"/>
    </cofactor>
</comment>
<evidence type="ECO:0000256" key="2">
    <source>
        <dbReference type="ARBA" id="ARBA00022723"/>
    </source>
</evidence>
<evidence type="ECO:0000259" key="4">
    <source>
        <dbReference type="SMART" id="SM00922"/>
    </source>
</evidence>
<evidence type="ECO:0000256" key="1">
    <source>
        <dbReference type="ARBA" id="ARBA00001946"/>
    </source>
</evidence>
<dbReference type="STRING" id="1223545.GS4_08_02570"/>